<dbReference type="PROSITE" id="PS50075">
    <property type="entry name" value="CARRIER"/>
    <property type="match status" value="1"/>
</dbReference>
<dbReference type="Gene3D" id="3.40.50.150">
    <property type="entry name" value="Vaccinia Virus protein VP39"/>
    <property type="match status" value="1"/>
</dbReference>
<dbReference type="GO" id="GO:0005737">
    <property type="term" value="C:cytoplasm"/>
    <property type="evidence" value="ECO:0007669"/>
    <property type="project" value="TreeGrafter"/>
</dbReference>
<dbReference type="OrthoDB" id="9757559at2"/>
<gene>
    <name evidence="3" type="primary">cmdD</name>
    <name evidence="3" type="ORF">BN59_02316</name>
</gene>
<dbReference type="PROSITE" id="PS00455">
    <property type="entry name" value="AMP_BINDING"/>
    <property type="match status" value="1"/>
</dbReference>
<dbReference type="InterPro" id="IPR000873">
    <property type="entry name" value="AMP-dep_synth/lig_dom"/>
</dbReference>
<dbReference type="GO" id="GO:0031177">
    <property type="term" value="F:phosphopantetheine binding"/>
    <property type="evidence" value="ECO:0007669"/>
    <property type="project" value="TreeGrafter"/>
</dbReference>
<dbReference type="Gene3D" id="1.10.1200.10">
    <property type="entry name" value="ACP-like"/>
    <property type="match status" value="1"/>
</dbReference>
<dbReference type="InterPro" id="IPR020845">
    <property type="entry name" value="AMP-binding_CS"/>
</dbReference>
<evidence type="ECO:0000313" key="3">
    <source>
        <dbReference type="EMBL" id="CDZ78019.1"/>
    </source>
</evidence>
<dbReference type="EMBL" id="CCSB01000002">
    <property type="protein sequence ID" value="CDZ78019.1"/>
    <property type="molecule type" value="Genomic_DNA"/>
</dbReference>
<dbReference type="Pfam" id="PF08242">
    <property type="entry name" value="Methyltransf_12"/>
    <property type="match status" value="1"/>
</dbReference>
<dbReference type="InterPro" id="IPR036736">
    <property type="entry name" value="ACP-like_sf"/>
</dbReference>
<evidence type="ECO:0000313" key="4">
    <source>
        <dbReference type="Proteomes" id="UP000044071"/>
    </source>
</evidence>
<dbReference type="InterPro" id="IPR029063">
    <property type="entry name" value="SAM-dependent_MTases_sf"/>
</dbReference>
<dbReference type="AlphaFoldDB" id="A0A078L1W3"/>
<dbReference type="STRING" id="1034943.BN59_02316"/>
<dbReference type="FunFam" id="3.40.50.980:FF:000001">
    <property type="entry name" value="Non-ribosomal peptide synthetase"/>
    <property type="match status" value="1"/>
</dbReference>
<dbReference type="PANTHER" id="PTHR45527">
    <property type="entry name" value="NONRIBOSOMAL PEPTIDE SYNTHETASE"/>
    <property type="match status" value="1"/>
</dbReference>
<dbReference type="Pfam" id="PF00550">
    <property type="entry name" value="PP-binding"/>
    <property type="match status" value="1"/>
</dbReference>
<protein>
    <submittedName>
        <fullName evidence="3">Chondramide synthase cmdD</fullName>
    </submittedName>
</protein>
<feature type="domain" description="Carrier" evidence="2">
    <location>
        <begin position="933"/>
        <end position="1009"/>
    </location>
</feature>
<dbReference type="CDD" id="cd02440">
    <property type="entry name" value="AdoMet_MTases"/>
    <property type="match status" value="1"/>
</dbReference>
<reference evidence="3 4" key="1">
    <citation type="submission" date="2014-06" db="EMBL/GenBank/DDBJ databases">
        <authorList>
            <person name="Urmite Genomes Urmite Genomes"/>
        </authorList>
    </citation>
    <scope>NUCLEOTIDE SEQUENCE [LARGE SCALE GENOMIC DNA]</scope>
</reference>
<dbReference type="SUPFAM" id="SSF53335">
    <property type="entry name" value="S-adenosyl-L-methionine-dependent methyltransferases"/>
    <property type="match status" value="1"/>
</dbReference>
<dbReference type="GO" id="GO:0016874">
    <property type="term" value="F:ligase activity"/>
    <property type="evidence" value="ECO:0007669"/>
    <property type="project" value="UniProtKB-KW"/>
</dbReference>
<dbReference type="InterPro" id="IPR010071">
    <property type="entry name" value="AA_adenyl_dom"/>
</dbReference>
<dbReference type="Gene3D" id="2.30.38.10">
    <property type="entry name" value="Luciferase, Domain 3"/>
    <property type="match status" value="1"/>
</dbReference>
<dbReference type="GO" id="GO:0043041">
    <property type="term" value="P:amino acid activation for nonribosomal peptide biosynthetic process"/>
    <property type="evidence" value="ECO:0007669"/>
    <property type="project" value="TreeGrafter"/>
</dbReference>
<evidence type="ECO:0000256" key="1">
    <source>
        <dbReference type="ARBA" id="ARBA00022598"/>
    </source>
</evidence>
<dbReference type="GO" id="GO:0044550">
    <property type="term" value="P:secondary metabolite biosynthetic process"/>
    <property type="evidence" value="ECO:0007669"/>
    <property type="project" value="TreeGrafter"/>
</dbReference>
<dbReference type="NCBIfam" id="TIGR01733">
    <property type="entry name" value="AA-adenyl-dom"/>
    <property type="match status" value="1"/>
</dbReference>
<dbReference type="RefSeq" id="WP_052403256.1">
    <property type="nucleotide sequence ID" value="NZ_CCVW01000002.1"/>
</dbReference>
<dbReference type="eggNOG" id="COG1020">
    <property type="taxonomic scope" value="Bacteria"/>
</dbReference>
<keyword evidence="1" id="KW-0436">Ligase</keyword>
<dbReference type="PANTHER" id="PTHR45527:SF10">
    <property type="entry name" value="PYOCHELIN SYNTHASE PCHF"/>
    <property type="match status" value="1"/>
</dbReference>
<organism evidence="3 4">
    <name type="scientific">Legionella massiliensis</name>
    <dbReference type="NCBI Taxonomy" id="1034943"/>
    <lineage>
        <taxon>Bacteria</taxon>
        <taxon>Pseudomonadati</taxon>
        <taxon>Pseudomonadota</taxon>
        <taxon>Gammaproteobacteria</taxon>
        <taxon>Legionellales</taxon>
        <taxon>Legionellaceae</taxon>
        <taxon>Legionella</taxon>
    </lineage>
</organism>
<proteinExistence type="predicted"/>
<dbReference type="FunFam" id="3.40.50.12780:FF:000012">
    <property type="entry name" value="Non-ribosomal peptide synthetase"/>
    <property type="match status" value="1"/>
</dbReference>
<dbReference type="SUPFAM" id="SSF47336">
    <property type="entry name" value="ACP-like"/>
    <property type="match status" value="1"/>
</dbReference>
<sequence length="1015" mass="116684">MKTLFLHELFERQTQLNPDAVAIKCIGKSFTYRETNNLSQILAQHLLKLGITSNQLVAVIMDKGWEQVIAVLGILKAGGAYLPLDLADSEERIHNLLTISDVKIVLTLKKIESTLKWPKGTIVITVDSLENSSESNEVRTLSRDTSDLAYVIFTSGSTGQPKGVMISHRSVVNTVLDINERFAINEKDKILALSNLNFDLSVYDIFGVLAAGGTVVIPDSEQAKDPVQWYEIFIKEKVTIWNSVPALMDLFLEYIHHKGLKVSSHALRLILLSGDWIPLNLPPKIHSLLGQIKTVSLGGATEASIWSILYEIGEISPEWKSIPYGKAMKNQTFYVLNDKLDLLPNPEVGELYIGGQGVAEGYWKDKERTNKRFIFHSQFGKLYKTGDLGRYLPDGNIEFLGRVDFQVKIAGFRVEINAIEKYILDFPHTNQAVVLVNNNKEKKPRLVAYINFDYDSFLRKEHNSSLYIREQVNHWQQIYDALCINKFLPINEQTFNTVGWISSYDNQPIPKIQMQEWVASTVERISQLKPKSVLEIGCGTGLLLFPLAAITKQYDATDFSKTSLEHIQNQLNQLNIDNVTLKECDALKISELSKHYDTVILNSVAQYFPSLDYFIEVLDQSINSIERSGHVFIGDLRSLHLLNEFHASILLHRNISNYSYNEWKRAMLQSVEEDDELVIDYQFFEDYKYKNQRVSHIEILLKKGKYNNEMNNYRYDAILYIEQPITKIDKEIIEIQWDTNKSECINLEKIHSELSTYPSHLLSLSNVPNNRVKGLSYLINNSKEFQNDKWQEIFGKYTASNQFVDPEIFFEIAEEHGYYASITWSDEYPSERFNVVLEKYNPENFERKYLNYLNAPRRKSKEKTYYANSPIKPHINRALITELKAFLLKNLPKYMIPSYFVPVKELPMTVNGKVDRNILPIIDPPLIEKEYIKAHTDTQEKLVSIWKELLGIEHLGIRNDFHDIGGTSILLIQMIIKIHKIFDVELNLQEIRECISNIESLSDLIEERVGVLVSA</sequence>
<evidence type="ECO:0000259" key="2">
    <source>
        <dbReference type="PROSITE" id="PS50075"/>
    </source>
</evidence>
<dbReference type="InterPro" id="IPR013217">
    <property type="entry name" value="Methyltransf_12"/>
</dbReference>
<dbReference type="InterPro" id="IPR045851">
    <property type="entry name" value="AMP-bd_C_sf"/>
</dbReference>
<name>A0A078L1W3_9GAMM</name>
<dbReference type="Gene3D" id="3.40.50.980">
    <property type="match status" value="2"/>
</dbReference>
<dbReference type="SUPFAM" id="SSF56801">
    <property type="entry name" value="Acetyl-CoA synthetase-like"/>
    <property type="match status" value="1"/>
</dbReference>
<dbReference type="Gene3D" id="3.30.300.30">
    <property type="match status" value="2"/>
</dbReference>
<dbReference type="InterPro" id="IPR009081">
    <property type="entry name" value="PP-bd_ACP"/>
</dbReference>
<dbReference type="Proteomes" id="UP000044071">
    <property type="component" value="Unassembled WGS sequence"/>
</dbReference>
<accession>A0A078L1W3</accession>
<dbReference type="Pfam" id="PF00501">
    <property type="entry name" value="AMP-binding"/>
    <property type="match status" value="1"/>
</dbReference>
<keyword evidence="4" id="KW-1185">Reference proteome</keyword>